<protein>
    <submittedName>
        <fullName evidence="2">Crotonobetainyl-CoA:carnitine CoA-transferase CaiB-like acyl-CoA transferase</fullName>
    </submittedName>
</protein>
<keyword evidence="3" id="KW-1185">Reference proteome</keyword>
<dbReference type="InterPro" id="IPR050483">
    <property type="entry name" value="CoA-transferase_III_domain"/>
</dbReference>
<dbReference type="Proteomes" id="UP000256794">
    <property type="component" value="Unassembled WGS sequence"/>
</dbReference>
<dbReference type="Pfam" id="PF02515">
    <property type="entry name" value="CoA_transf_3"/>
    <property type="match status" value="1"/>
</dbReference>
<evidence type="ECO:0000256" key="1">
    <source>
        <dbReference type="ARBA" id="ARBA00022679"/>
    </source>
</evidence>
<dbReference type="InterPro" id="IPR023606">
    <property type="entry name" value="CoA-Trfase_III_dom_1_sf"/>
</dbReference>
<dbReference type="PANTHER" id="PTHR48207">
    <property type="entry name" value="SUCCINATE--HYDROXYMETHYLGLUTARATE COA-TRANSFERASE"/>
    <property type="match status" value="1"/>
</dbReference>
<keyword evidence="1" id="KW-0808">Transferase</keyword>
<proteinExistence type="predicted"/>
<comment type="caution">
    <text evidence="2">The sequence shown here is derived from an EMBL/GenBank/DDBJ whole genome shotgun (WGS) entry which is preliminary data.</text>
</comment>
<accession>A0AAQ0KKJ3</accession>
<dbReference type="InterPro" id="IPR044855">
    <property type="entry name" value="CoA-Trfase_III_dom3_sf"/>
</dbReference>
<evidence type="ECO:0000313" key="2">
    <source>
        <dbReference type="EMBL" id="REG37942.1"/>
    </source>
</evidence>
<dbReference type="RefSeq" id="WP_243700246.1">
    <property type="nucleotide sequence ID" value="NZ_CP035286.1"/>
</dbReference>
<dbReference type="Gene3D" id="3.30.1540.10">
    <property type="entry name" value="formyl-coa transferase, domain 3"/>
    <property type="match status" value="1"/>
</dbReference>
<sequence length="430" mass="46831">MTLQTDMQELDICATDATVGQGRIDCRGVLSGIRVLDLTRVVAGPLAAQTLADLGADVIKIERVGDGDDLRTLGPPWVEGRPGAPEQSTYFQMVNRNKRSIGLDFSRPQGAALLRRLAAESDVFIENFRTGTLARYRLGYEDLRKLNPRLIYCSITGFGQTGPYNDRSGYDYLVQAMGGQMAVTGQPEADGGIPTRVGVPIADITAGNNAAIAILAALLHRQNGGQGQHIDIALFDSQVALLMNNIGSWLNARAPLPRTGNEHPTAVPNGVFECADGFILIATFNDREFARLAGALGHPEWAEDPRFLRSRDRLENRVALTAEMNAVLSTNLRAHWMERILAAKVSCGPINEMPDIEEDPQLQARGMFVTMEHPVTGTVRLVGSPLRLSETPVSYRSAPPLAGEHSDEVLRQCLSLSAEELEKLRDEAII</sequence>
<dbReference type="GO" id="GO:0008410">
    <property type="term" value="F:CoA-transferase activity"/>
    <property type="evidence" value="ECO:0007669"/>
    <property type="project" value="TreeGrafter"/>
</dbReference>
<evidence type="ECO:0000313" key="3">
    <source>
        <dbReference type="Proteomes" id="UP000256794"/>
    </source>
</evidence>
<dbReference type="InterPro" id="IPR003673">
    <property type="entry name" value="CoA-Trfase_fam_III"/>
</dbReference>
<dbReference type="EMBL" id="QUMX01000032">
    <property type="protein sequence ID" value="REG37942.1"/>
    <property type="molecule type" value="Genomic_DNA"/>
</dbReference>
<dbReference type="AlphaFoldDB" id="A0AAQ0KKJ3"/>
<dbReference type="PANTHER" id="PTHR48207:SF3">
    <property type="entry name" value="SUCCINATE--HYDROXYMETHYLGLUTARATE COA-TRANSFERASE"/>
    <property type="match status" value="1"/>
</dbReference>
<dbReference type="SUPFAM" id="SSF89796">
    <property type="entry name" value="CoA-transferase family III (CaiB/BaiF)"/>
    <property type="match status" value="1"/>
</dbReference>
<dbReference type="Gene3D" id="3.40.50.10540">
    <property type="entry name" value="Crotonobetainyl-coa:carnitine coa-transferase, domain 1"/>
    <property type="match status" value="1"/>
</dbReference>
<reference evidence="2 3" key="1">
    <citation type="submission" date="2018-08" db="EMBL/GenBank/DDBJ databases">
        <title>Genomic Encyclopedia of Archaeal and Bacterial Type Strains, Phase II (KMG-II): from individual species to whole genera.</title>
        <authorList>
            <person name="Goeker M."/>
        </authorList>
    </citation>
    <scope>NUCLEOTIDE SEQUENCE [LARGE SCALE GENOMIC DNA]</scope>
    <source>
        <strain evidence="2 3">DSM 582</strain>
    </source>
</reference>
<name>A0AAQ0KKJ3_PARVE</name>
<organism evidence="2 3">
    <name type="scientific">Paracoccus versutus</name>
    <name type="common">Thiobacillus versutus</name>
    <dbReference type="NCBI Taxonomy" id="34007"/>
    <lineage>
        <taxon>Bacteria</taxon>
        <taxon>Pseudomonadati</taxon>
        <taxon>Pseudomonadota</taxon>
        <taxon>Alphaproteobacteria</taxon>
        <taxon>Rhodobacterales</taxon>
        <taxon>Paracoccaceae</taxon>
        <taxon>Paracoccus</taxon>
    </lineage>
</organism>
<gene>
    <name evidence="2" type="ORF">ATH84_10327</name>
</gene>